<evidence type="ECO:0000256" key="3">
    <source>
        <dbReference type="SAM" id="SignalP"/>
    </source>
</evidence>
<keyword evidence="3" id="KW-0732">Signal</keyword>
<dbReference type="EMBL" id="JACOFZ010000013">
    <property type="protein sequence ID" value="MBC3883345.1"/>
    <property type="molecule type" value="Genomic_DNA"/>
</dbReference>
<sequence length="1130" mass="126968">MKRLLKFNSNSLALACLLASTLLCTSQAYAAQIEITTAASGAASSSKASSSSAAGTSSADGDAKPKAKAVSSRTVNIVGYNRNIKQEHFKGLSKEVVLKMQKQLESIYRLLPDWQHDYALKGDPLNDGIVGPITLSWLQRFGFSFKVITEGDYAEKLAQNVDRIALFAAKHKDELTILMSPEFEAWDFMQNEKQKQADFQVRRQGSDKELIDLVNRFRGQRKTAPRAAPKPVLDESAFFYYKLNQNDLDILGGKDQVVQILTTLKDKEFNSSEALRVAVKQALGGRDHLVNQIWPLIERNAADFDGFLINEAALQRLKETSEFPTAVIDELRLQGTVYFKTRELFDSFMTEKFASETLLLTEDDREAVAEASRVFDNIHLTAQAIANIKVQLKGQVQNTGIPAVLVRLLGEIKDVSYPEISLLRHAAISKMIMGIGACKMNSPTSNPYVASLRMPDEEFELLVKDISALQPQTIDGKVDLTFDLKKAFDELRRLRLQVSQCDKPTLQNSRRLISDIYLNYLAIAIENMAKKRIPDEIAPITLKGGDCGCALDDFAGVVYGFYPYWNNLKTPQTMNFHVLNRVAYYGLSVDNVGDLRLGQVPFDVKDGSAEQNQFIRLAHQYNSKVDWLIQKNDWNGDWKRYSRENKQAVLRKLVSNISHLLRTRLNDTGSRLRPIFTLGMSAPMTRGDGVSIYFQNYPNDADSALLFNEFFMTLRKELAKDKVWINIVVAQDVLNDESDGKQGAFSLSNLIKLKKIAPQQGTTVNREAIDEYLLILLNEPSTDAKKQLRANIESEPGLHGNARAEFLRSVVPVMQFDNHNWQQFEDDVVYASDNFGGIGLWAPDFDNIAISSTNLNESCYRGKQISLCILRNFRDSNQVGNLPSPLARFACVNRWYLQLALTAFLLIAIVLAFLFAKYCEVQTLVKRYFLWVLAFNVVPPLLIFLLLLFYDPYLTSLSKGNLPFIVAIGIIFFGIIAGYLYLRSQRDLPQRQRALPQRQGLGFPIIGWTIEIDEHGFRWLIRNRGTGYGIIKKIEILLDGQAVADAKTALEAVLGPDKNLVWKSLPLVGQKVMPGETVIGISITDPDSALAFDKKLRDHQLQVMITYFSANNEHWISDGKEVSAIGAASY</sequence>
<evidence type="ECO:0000256" key="2">
    <source>
        <dbReference type="SAM" id="Phobius"/>
    </source>
</evidence>
<feature type="transmembrane region" description="Helical" evidence="2">
    <location>
        <begin position="928"/>
        <end position="950"/>
    </location>
</feature>
<keyword evidence="2" id="KW-1133">Transmembrane helix</keyword>
<keyword evidence="2" id="KW-0812">Transmembrane</keyword>
<feature type="chain" id="PRO_5037070142" evidence="3">
    <location>
        <begin position="31"/>
        <end position="1130"/>
    </location>
</feature>
<proteinExistence type="predicted"/>
<feature type="transmembrane region" description="Helical" evidence="2">
    <location>
        <begin position="895"/>
        <end position="916"/>
    </location>
</feature>
<feature type="transmembrane region" description="Helical" evidence="2">
    <location>
        <begin position="962"/>
        <end position="982"/>
    </location>
</feature>
<feature type="region of interest" description="Disordered" evidence="1">
    <location>
        <begin position="45"/>
        <end position="67"/>
    </location>
</feature>
<comment type="caution">
    <text evidence="4">The sequence shown here is derived from an EMBL/GenBank/DDBJ whole genome shotgun (WGS) entry which is preliminary data.</text>
</comment>
<dbReference type="RefSeq" id="WP_186917965.1">
    <property type="nucleotide sequence ID" value="NZ_JACOFZ010000013.1"/>
</dbReference>
<feature type="compositionally biased region" description="Low complexity" evidence="1">
    <location>
        <begin position="45"/>
        <end position="60"/>
    </location>
</feature>
<evidence type="ECO:0000313" key="4">
    <source>
        <dbReference type="EMBL" id="MBC3883345.1"/>
    </source>
</evidence>
<reference evidence="4" key="1">
    <citation type="submission" date="2020-08" db="EMBL/GenBank/DDBJ databases">
        <title>Novel species isolated from subtropical streams in China.</title>
        <authorList>
            <person name="Lu H."/>
        </authorList>
    </citation>
    <scope>NUCLEOTIDE SEQUENCE</scope>
    <source>
        <strain evidence="4">LX22W</strain>
    </source>
</reference>
<organism evidence="4 5">
    <name type="scientific">Undibacterium nitidum</name>
    <dbReference type="NCBI Taxonomy" id="2762298"/>
    <lineage>
        <taxon>Bacteria</taxon>
        <taxon>Pseudomonadati</taxon>
        <taxon>Pseudomonadota</taxon>
        <taxon>Betaproteobacteria</taxon>
        <taxon>Burkholderiales</taxon>
        <taxon>Oxalobacteraceae</taxon>
        <taxon>Undibacterium</taxon>
    </lineage>
</organism>
<evidence type="ECO:0000256" key="1">
    <source>
        <dbReference type="SAM" id="MobiDB-lite"/>
    </source>
</evidence>
<keyword evidence="5" id="KW-1185">Reference proteome</keyword>
<accession>A0A923HPL4</accession>
<dbReference type="Proteomes" id="UP000627446">
    <property type="component" value="Unassembled WGS sequence"/>
</dbReference>
<keyword evidence="2" id="KW-0472">Membrane</keyword>
<protein>
    <submittedName>
        <fullName evidence="4">Uncharacterized protein</fullName>
    </submittedName>
</protein>
<gene>
    <name evidence="4" type="ORF">H8K36_18280</name>
</gene>
<name>A0A923HPL4_9BURK</name>
<dbReference type="AlphaFoldDB" id="A0A923HPL4"/>
<feature type="signal peptide" evidence="3">
    <location>
        <begin position="1"/>
        <end position="30"/>
    </location>
</feature>
<evidence type="ECO:0000313" key="5">
    <source>
        <dbReference type="Proteomes" id="UP000627446"/>
    </source>
</evidence>